<reference evidence="2 3" key="1">
    <citation type="submission" date="2019-07" db="EMBL/GenBank/DDBJ databases">
        <title>Genome sequencing of the stress-tolerant strain Azospirillum brasilense Az19.</title>
        <authorList>
            <person name="Maroniche G.A."/>
            <person name="Garcia J.E."/>
            <person name="Pagnussat L."/>
            <person name="Amenta M."/>
            <person name="Creus C.M."/>
        </authorList>
    </citation>
    <scope>NUCLEOTIDE SEQUENCE [LARGE SCALE GENOMIC DNA]</scope>
    <source>
        <strain evidence="2 3">Az19</strain>
    </source>
</reference>
<dbReference type="GO" id="GO:0003677">
    <property type="term" value="F:DNA binding"/>
    <property type="evidence" value="ECO:0007669"/>
    <property type="project" value="InterPro"/>
</dbReference>
<evidence type="ECO:0000259" key="1">
    <source>
        <dbReference type="SMART" id="SM00857"/>
    </source>
</evidence>
<organism evidence="2 3">
    <name type="scientific">Azospirillum argentinense</name>
    <dbReference type="NCBI Taxonomy" id="2970906"/>
    <lineage>
        <taxon>Bacteria</taxon>
        <taxon>Pseudomonadati</taxon>
        <taxon>Pseudomonadota</taxon>
        <taxon>Alphaproteobacteria</taxon>
        <taxon>Rhodospirillales</taxon>
        <taxon>Azospirillaceae</taxon>
        <taxon>Azospirillum</taxon>
    </lineage>
</organism>
<evidence type="ECO:0000313" key="3">
    <source>
        <dbReference type="Proteomes" id="UP000325333"/>
    </source>
</evidence>
<sequence>MSLSTTQDRFLVGYARPGRGKSVAEQVEALRSIGVVEKHIYADEPTKEGVGRAWFDEAVRNLRRDDLLCVVSLDKLAANKPELLALLEGLEIKGVGVVSIEDGLDPRLRAGDQVTKLAKALRRAERAWTWSWPRQQALAAGRAQRPSGGRKPILSADEVKQLVRMRDTTTMTWNQLADHFTKAGKPIKEVTLRFIYRKQKQAAK</sequence>
<proteinExistence type="predicted"/>
<name>A0A5B0KQT9_9PROT</name>
<dbReference type="Gene3D" id="3.40.50.1390">
    <property type="entry name" value="Resolvase, N-terminal catalytic domain"/>
    <property type="match status" value="1"/>
</dbReference>
<dbReference type="SMART" id="SM00857">
    <property type="entry name" value="Resolvase"/>
    <property type="match status" value="1"/>
</dbReference>
<gene>
    <name evidence="2" type="ORF">FH063_002380</name>
</gene>
<dbReference type="EMBL" id="VEWN01000013">
    <property type="protein sequence ID" value="KAA1053798.1"/>
    <property type="molecule type" value="Genomic_DNA"/>
</dbReference>
<evidence type="ECO:0000313" key="2">
    <source>
        <dbReference type="EMBL" id="KAA1053798.1"/>
    </source>
</evidence>
<comment type="caution">
    <text evidence="2">The sequence shown here is derived from an EMBL/GenBank/DDBJ whole genome shotgun (WGS) entry which is preliminary data.</text>
</comment>
<dbReference type="GO" id="GO:0000150">
    <property type="term" value="F:DNA strand exchange activity"/>
    <property type="evidence" value="ECO:0007669"/>
    <property type="project" value="InterPro"/>
</dbReference>
<dbReference type="Pfam" id="PF00239">
    <property type="entry name" value="Resolvase"/>
    <property type="match status" value="1"/>
</dbReference>
<dbReference type="RefSeq" id="WP_149650917.1">
    <property type="nucleotide sequence ID" value="NZ_VEWN01000013.1"/>
</dbReference>
<accession>A0A5B0KQT9</accession>
<dbReference type="AlphaFoldDB" id="A0A5B0KQT9"/>
<dbReference type="SUPFAM" id="SSF53041">
    <property type="entry name" value="Resolvase-like"/>
    <property type="match status" value="1"/>
</dbReference>
<protein>
    <recommendedName>
        <fullName evidence="1">Resolvase/invertase-type recombinase catalytic domain-containing protein</fullName>
    </recommendedName>
</protein>
<feature type="domain" description="Resolvase/invertase-type recombinase catalytic" evidence="1">
    <location>
        <begin position="11"/>
        <end position="151"/>
    </location>
</feature>
<dbReference type="Proteomes" id="UP000325333">
    <property type="component" value="Unassembled WGS sequence"/>
</dbReference>
<dbReference type="InterPro" id="IPR006119">
    <property type="entry name" value="Resolv_N"/>
</dbReference>
<dbReference type="InterPro" id="IPR036162">
    <property type="entry name" value="Resolvase-like_N_sf"/>
</dbReference>